<reference evidence="6 8" key="1">
    <citation type="journal article" date="2011" name="Science">
        <title>Comparative functional genomics of the fission yeasts.</title>
        <authorList>
            <person name="Rhind N."/>
            <person name="Chen Z."/>
            <person name="Yassour M."/>
            <person name="Thompson D.A."/>
            <person name="Haas B.J."/>
            <person name="Habib N."/>
            <person name="Wapinski I."/>
            <person name="Roy S."/>
            <person name="Lin M.F."/>
            <person name="Heiman D.I."/>
            <person name="Young S.K."/>
            <person name="Furuya K."/>
            <person name="Guo Y."/>
            <person name="Pidoux A."/>
            <person name="Chen H.M."/>
            <person name="Robbertse B."/>
            <person name="Goldberg J.M."/>
            <person name="Aoki K."/>
            <person name="Bayne E.H."/>
            <person name="Berlin A.M."/>
            <person name="Desjardins C.A."/>
            <person name="Dobbs E."/>
            <person name="Dukaj L."/>
            <person name="Fan L."/>
            <person name="FitzGerald M.G."/>
            <person name="French C."/>
            <person name="Gujja S."/>
            <person name="Hansen K."/>
            <person name="Keifenheim D."/>
            <person name="Levin J.Z."/>
            <person name="Mosher R.A."/>
            <person name="Mueller C.A."/>
            <person name="Pfiffner J."/>
            <person name="Priest M."/>
            <person name="Russ C."/>
            <person name="Smialowska A."/>
            <person name="Swoboda P."/>
            <person name="Sykes S.M."/>
            <person name="Vaughn M."/>
            <person name="Vengrova S."/>
            <person name="Yoder R."/>
            <person name="Zeng Q."/>
            <person name="Allshire R."/>
            <person name="Baulcombe D."/>
            <person name="Birren B.W."/>
            <person name="Brown W."/>
            <person name="Ekwall K."/>
            <person name="Kellis M."/>
            <person name="Leatherwood J."/>
            <person name="Levin H."/>
            <person name="Margalit H."/>
            <person name="Martienssen R."/>
            <person name="Nieduszynski C.A."/>
            <person name="Spatafora J.W."/>
            <person name="Friedman N."/>
            <person name="Dalgaard J.Z."/>
            <person name="Baumann P."/>
            <person name="Niki H."/>
            <person name="Regev A."/>
            <person name="Nusbaum C."/>
        </authorList>
    </citation>
    <scope>NUCLEOTIDE SEQUENCE [LARGE SCALE GENOMIC DNA]</scope>
    <source>
        <strain evidence="8">yFS275 / FY16936</strain>
    </source>
</reference>
<sequence>MSNASEQARLRRERRMKLIREGGNDRLNRIRSSVGAVPLEKTALPTSVSSRELPTTVSPGDSEFTPSGSQTPSLNPNMPVRASEFSIPTPSDSPDLAKLLSAISQPNSSTTPVGKQSLEKPSPAAAVEGEQVDPKVAEHQKLWKYTHMVGIISVVAYCFFSKLFLLPWIITLEILLLSTQLAVDRNKLPPASLLTTLGAHLPAPYNTLVSKYSSIMGLVTQVVTDACFTIVLLGFLSRL</sequence>
<dbReference type="GO" id="GO:0006890">
    <property type="term" value="P:retrograde vesicle-mediated transport, Golgi to endoplasmic reticulum"/>
    <property type="evidence" value="ECO:0000318"/>
    <property type="project" value="GO_Central"/>
</dbReference>
<feature type="region of interest" description="Disordered" evidence="4">
    <location>
        <begin position="105"/>
        <end position="131"/>
    </location>
</feature>
<organism evidence="6 8">
    <name type="scientific">Schizosaccharomyces japonicus (strain yFS275 / FY16936)</name>
    <name type="common">Fission yeast</name>
    <dbReference type="NCBI Taxonomy" id="402676"/>
    <lineage>
        <taxon>Eukaryota</taxon>
        <taxon>Fungi</taxon>
        <taxon>Dikarya</taxon>
        <taxon>Ascomycota</taxon>
        <taxon>Taphrinomycotina</taxon>
        <taxon>Schizosaccharomycetes</taxon>
        <taxon>Schizosaccharomycetales</taxon>
        <taxon>Schizosaccharomycetaceae</taxon>
        <taxon>Schizosaccharomyces</taxon>
    </lineage>
</organism>
<evidence type="ECO:0000313" key="6">
    <source>
        <dbReference type="EMBL" id="EEB06879.1"/>
    </source>
</evidence>
<dbReference type="Pfam" id="PF08690">
    <property type="entry name" value="GET2"/>
    <property type="match status" value="1"/>
</dbReference>
<protein>
    <submittedName>
        <fullName evidence="6">Sad1 interacting factor 1</fullName>
    </submittedName>
</protein>
<feature type="transmembrane region" description="Helical" evidence="5">
    <location>
        <begin position="149"/>
        <end position="170"/>
    </location>
</feature>
<dbReference type="PANTHER" id="PTHR28263:SF1">
    <property type="entry name" value="GOLGI TO ER TRAFFIC PROTEIN 2"/>
    <property type="match status" value="1"/>
</dbReference>
<keyword evidence="2 5" id="KW-1133">Transmembrane helix</keyword>
<gene>
    <name evidence="7" type="primary">get2</name>
    <name evidence="6" type="ORF">SJAG_01940</name>
</gene>
<dbReference type="RefSeq" id="XP_002173172.1">
    <property type="nucleotide sequence ID" value="XM_002173136.1"/>
</dbReference>
<dbReference type="EMBL" id="KE651168">
    <property type="protein sequence ID" value="EEB06879.1"/>
    <property type="molecule type" value="Genomic_DNA"/>
</dbReference>
<dbReference type="OMA" id="WIITLEI"/>
<dbReference type="Proteomes" id="UP000001744">
    <property type="component" value="Unassembled WGS sequence"/>
</dbReference>
<dbReference type="OrthoDB" id="5393181at2759"/>
<dbReference type="VEuPathDB" id="FungiDB:SJAG_01940"/>
<dbReference type="AlphaFoldDB" id="B6JZB1"/>
<evidence type="ECO:0000256" key="4">
    <source>
        <dbReference type="SAM" id="MobiDB-lite"/>
    </source>
</evidence>
<dbReference type="JaponicusDB" id="SJAG_01940">
    <property type="gene designation" value="get2"/>
</dbReference>
<name>B6JZB1_SCHJY</name>
<feature type="region of interest" description="Disordered" evidence="4">
    <location>
        <begin position="35"/>
        <end position="88"/>
    </location>
</feature>
<feature type="compositionally biased region" description="Polar residues" evidence="4">
    <location>
        <begin position="44"/>
        <end position="76"/>
    </location>
</feature>
<dbReference type="PANTHER" id="PTHR28263">
    <property type="entry name" value="GOLGI TO ER TRAFFIC PROTEIN 2"/>
    <property type="match status" value="1"/>
</dbReference>
<dbReference type="HOGENOM" id="CLU_1090524_0_0_1"/>
<feature type="compositionally biased region" description="Polar residues" evidence="4">
    <location>
        <begin position="105"/>
        <end position="114"/>
    </location>
</feature>
<evidence type="ECO:0000256" key="2">
    <source>
        <dbReference type="ARBA" id="ARBA00022989"/>
    </source>
</evidence>
<dbReference type="STRING" id="402676.B6JZB1"/>
<accession>B6JZB1</accession>
<keyword evidence="3 5" id="KW-0472">Membrane</keyword>
<evidence type="ECO:0000313" key="8">
    <source>
        <dbReference type="Proteomes" id="UP000001744"/>
    </source>
</evidence>
<proteinExistence type="predicted"/>
<evidence type="ECO:0000256" key="5">
    <source>
        <dbReference type="SAM" id="Phobius"/>
    </source>
</evidence>
<evidence type="ECO:0000256" key="1">
    <source>
        <dbReference type="ARBA" id="ARBA00022692"/>
    </source>
</evidence>
<keyword evidence="8" id="KW-1185">Reference proteome</keyword>
<keyword evidence="1 5" id="KW-0812">Transmembrane</keyword>
<dbReference type="GeneID" id="7049935"/>
<feature type="transmembrane region" description="Helical" evidence="5">
    <location>
        <begin position="215"/>
        <end position="236"/>
    </location>
</feature>
<evidence type="ECO:0000256" key="3">
    <source>
        <dbReference type="ARBA" id="ARBA00023136"/>
    </source>
</evidence>
<evidence type="ECO:0000313" key="7">
    <source>
        <dbReference type="JaponicusDB" id="SJAG_01940"/>
    </source>
</evidence>
<dbReference type="InterPro" id="IPR028143">
    <property type="entry name" value="Get2/sif1"/>
</dbReference>